<dbReference type="Proteomes" id="UP001321473">
    <property type="component" value="Unassembled WGS sequence"/>
</dbReference>
<keyword evidence="2" id="KW-1185">Reference proteome</keyword>
<protein>
    <submittedName>
        <fullName evidence="1">Uncharacterized protein</fullName>
    </submittedName>
</protein>
<gene>
    <name evidence="1" type="ORF">V5799_007909</name>
</gene>
<comment type="caution">
    <text evidence="1">The sequence shown here is derived from an EMBL/GenBank/DDBJ whole genome shotgun (WGS) entry which is preliminary data.</text>
</comment>
<name>A0AAQ4FG50_AMBAM</name>
<dbReference type="EMBL" id="JARKHS020003286">
    <property type="protein sequence ID" value="KAK8785725.1"/>
    <property type="molecule type" value="Genomic_DNA"/>
</dbReference>
<proteinExistence type="predicted"/>
<sequence length="88" mass="9227">MGGPVSRAAVGELNEQLDAAIVRKAVVTSADSGPNCTLYSASFLGAKAGLHSLFSGTAKPERIIFYRQGLLCLSGNHCREETCVGLKD</sequence>
<accession>A0AAQ4FG50</accession>
<reference evidence="1 2" key="1">
    <citation type="journal article" date="2023" name="Arcadia Sci">
        <title>De novo assembly of a long-read Amblyomma americanum tick genome.</title>
        <authorList>
            <person name="Chou S."/>
            <person name="Poskanzer K.E."/>
            <person name="Rollins M."/>
            <person name="Thuy-Boun P.S."/>
        </authorList>
    </citation>
    <scope>NUCLEOTIDE SEQUENCE [LARGE SCALE GENOMIC DNA]</scope>
    <source>
        <strain evidence="1">F_SG_1</strain>
        <tissue evidence="1">Salivary glands</tissue>
    </source>
</reference>
<evidence type="ECO:0000313" key="2">
    <source>
        <dbReference type="Proteomes" id="UP001321473"/>
    </source>
</evidence>
<organism evidence="1 2">
    <name type="scientific">Amblyomma americanum</name>
    <name type="common">Lone star tick</name>
    <dbReference type="NCBI Taxonomy" id="6943"/>
    <lineage>
        <taxon>Eukaryota</taxon>
        <taxon>Metazoa</taxon>
        <taxon>Ecdysozoa</taxon>
        <taxon>Arthropoda</taxon>
        <taxon>Chelicerata</taxon>
        <taxon>Arachnida</taxon>
        <taxon>Acari</taxon>
        <taxon>Parasitiformes</taxon>
        <taxon>Ixodida</taxon>
        <taxon>Ixodoidea</taxon>
        <taxon>Ixodidae</taxon>
        <taxon>Amblyomminae</taxon>
        <taxon>Amblyomma</taxon>
    </lineage>
</organism>
<evidence type="ECO:0000313" key="1">
    <source>
        <dbReference type="EMBL" id="KAK8785725.1"/>
    </source>
</evidence>
<dbReference type="AlphaFoldDB" id="A0AAQ4FG50"/>